<dbReference type="Proteomes" id="UP001064048">
    <property type="component" value="Chromosome 20"/>
</dbReference>
<sequence>MLRNLNVDKKLKEEVFCKMRPDRVSLEAKKDSLICAFGAQYLRIHREKHFINVTSRKMRELAKLFIELKKLKPGLKDLMDALKPQNYDIIITATKKVASYDDKLDRYGAPTYAMNISTSLKQCCNIAIMNILKSGSRVQTATMQADVKTLIQLIEANWKFDVSSQACSDLNLKKWNKVTMVPLASDLKLLKDHLCEKAKTAASKLSLVDSTDVEAYITLTETVYCRVILLNRRRPGELQRLLLSTYQECRNENNAYEEFYRAISATEKLLINSFKRIVIRGKRGRGVPVLFTEDTQRDIDLLQYVRHAEDRNSTGSAGCQSCAVSGQSKYLWNTQ</sequence>
<protein>
    <submittedName>
        <fullName evidence="1">Uncharacterized protein</fullName>
    </submittedName>
</protein>
<name>A0ACC0KMW3_CHOFU</name>
<comment type="caution">
    <text evidence="1">The sequence shown here is derived from an EMBL/GenBank/DDBJ whole genome shotgun (WGS) entry which is preliminary data.</text>
</comment>
<accession>A0ACC0KMW3</accession>
<proteinExistence type="predicted"/>
<organism evidence="1 2">
    <name type="scientific">Choristoneura fumiferana</name>
    <name type="common">Spruce budworm moth</name>
    <name type="synonym">Archips fumiferana</name>
    <dbReference type="NCBI Taxonomy" id="7141"/>
    <lineage>
        <taxon>Eukaryota</taxon>
        <taxon>Metazoa</taxon>
        <taxon>Ecdysozoa</taxon>
        <taxon>Arthropoda</taxon>
        <taxon>Hexapoda</taxon>
        <taxon>Insecta</taxon>
        <taxon>Pterygota</taxon>
        <taxon>Neoptera</taxon>
        <taxon>Endopterygota</taxon>
        <taxon>Lepidoptera</taxon>
        <taxon>Glossata</taxon>
        <taxon>Ditrysia</taxon>
        <taxon>Tortricoidea</taxon>
        <taxon>Tortricidae</taxon>
        <taxon>Tortricinae</taxon>
        <taxon>Choristoneura</taxon>
    </lineage>
</organism>
<keyword evidence="2" id="KW-1185">Reference proteome</keyword>
<dbReference type="EMBL" id="CM046120">
    <property type="protein sequence ID" value="KAI8437386.1"/>
    <property type="molecule type" value="Genomic_DNA"/>
</dbReference>
<reference evidence="1 2" key="1">
    <citation type="journal article" date="2022" name="Genome Biol. Evol.">
        <title>The Spruce Budworm Genome: Reconstructing the Evolutionary History of Antifreeze Proteins.</title>
        <authorList>
            <person name="Beliveau C."/>
            <person name="Gagne P."/>
            <person name="Picq S."/>
            <person name="Vernygora O."/>
            <person name="Keeling C.I."/>
            <person name="Pinkney K."/>
            <person name="Doucet D."/>
            <person name="Wen F."/>
            <person name="Johnston J.S."/>
            <person name="Maaroufi H."/>
            <person name="Boyle B."/>
            <person name="Laroche J."/>
            <person name="Dewar K."/>
            <person name="Juretic N."/>
            <person name="Blackburn G."/>
            <person name="Nisole A."/>
            <person name="Brunet B."/>
            <person name="Brandao M."/>
            <person name="Lumley L."/>
            <person name="Duan J."/>
            <person name="Quan G."/>
            <person name="Lucarotti C.J."/>
            <person name="Roe A.D."/>
            <person name="Sperling F.A.H."/>
            <person name="Levesque R.C."/>
            <person name="Cusson M."/>
        </authorList>
    </citation>
    <scope>NUCLEOTIDE SEQUENCE [LARGE SCALE GENOMIC DNA]</scope>
    <source>
        <strain evidence="1">Glfc:IPQL:Cfum</strain>
    </source>
</reference>
<evidence type="ECO:0000313" key="1">
    <source>
        <dbReference type="EMBL" id="KAI8437386.1"/>
    </source>
</evidence>
<evidence type="ECO:0000313" key="2">
    <source>
        <dbReference type="Proteomes" id="UP001064048"/>
    </source>
</evidence>
<gene>
    <name evidence="1" type="ORF">MSG28_011719</name>
</gene>